<feature type="domain" description="Peptidase M16 C-terminal" evidence="4">
    <location>
        <begin position="166"/>
        <end position="338"/>
    </location>
</feature>
<accession>A0AAU0UNE7</accession>
<dbReference type="InterPro" id="IPR011249">
    <property type="entry name" value="Metalloenz_LuxS/M16"/>
</dbReference>
<dbReference type="FunFam" id="3.30.830.10:FF:000008">
    <property type="entry name" value="Mitochondrial-processing peptidase subunit beta"/>
    <property type="match status" value="1"/>
</dbReference>
<dbReference type="Pfam" id="PF05193">
    <property type="entry name" value="Peptidase_M16_C"/>
    <property type="match status" value="1"/>
</dbReference>
<dbReference type="KEGG" id="dbc:MFMK1_002143"/>
<evidence type="ECO:0000256" key="2">
    <source>
        <dbReference type="RuleBase" id="RU004447"/>
    </source>
</evidence>
<evidence type="ECO:0000313" key="5">
    <source>
        <dbReference type="EMBL" id="WRO22314.1"/>
    </source>
</evidence>
<dbReference type="PANTHER" id="PTHR11851">
    <property type="entry name" value="METALLOPROTEASE"/>
    <property type="match status" value="1"/>
</dbReference>
<dbReference type="GO" id="GO:0046872">
    <property type="term" value="F:metal ion binding"/>
    <property type="evidence" value="ECO:0007669"/>
    <property type="project" value="InterPro"/>
</dbReference>
<protein>
    <submittedName>
        <fullName evidence="5">Insulinase family protein</fullName>
    </submittedName>
</protein>
<dbReference type="SUPFAM" id="SSF63411">
    <property type="entry name" value="LuxS/MPP-like metallohydrolase"/>
    <property type="match status" value="2"/>
</dbReference>
<feature type="domain" description="Peptidase M16 N-terminal" evidence="3">
    <location>
        <begin position="12"/>
        <end position="158"/>
    </location>
</feature>
<organism evidence="5 6">
    <name type="scientific">Metallumcola ferriviriculae</name>
    <dbReference type="NCBI Taxonomy" id="3039180"/>
    <lineage>
        <taxon>Bacteria</taxon>
        <taxon>Bacillati</taxon>
        <taxon>Bacillota</taxon>
        <taxon>Clostridia</taxon>
        <taxon>Neomoorellales</taxon>
        <taxon>Desulfitibacteraceae</taxon>
        <taxon>Metallumcola</taxon>
    </lineage>
</organism>
<dbReference type="GO" id="GO:0004222">
    <property type="term" value="F:metalloendopeptidase activity"/>
    <property type="evidence" value="ECO:0007669"/>
    <property type="project" value="InterPro"/>
</dbReference>
<sequence>MYRKQELANGVRVVTEEIPSVHSAAVGIWIGCGSRDESEQQLGLSHFLEHMFFKGTKNRTAKQIAEQLDAVGGHLNAFTTKEYTCLYAKVVAEHLGLAIEVLSDMYFNSLFAELDLAKEKKVVLEEIKMYEDSPDELVHDLFSETVWQDHPLGRPILGSAESVSSLGKDQVIEYLYKQYVPENTVLAVAGNIKHHEVVNRLDDVFGQFRRNGGKRLMSPAVFQARSRNFAKDTEQLQICLGVPGLSQDDKDIYALYALNNMLGGGLSSRLFQEIREERGLAYSIYSYHTSYSDTGLFTIYAGTSPENYQELIEVILKEIYSFKNKGVTEVELQRTKDQIKGNLLLGMENVSSRMSRLGKTELSFDRVVTAEEIVKEINTVTRQDIHMVAERLFNRASFSSTTIGQTNNELLWPQLLANSGL</sequence>
<dbReference type="Proteomes" id="UP001329915">
    <property type="component" value="Chromosome"/>
</dbReference>
<dbReference type="Gene3D" id="3.30.830.10">
    <property type="entry name" value="Metalloenzyme, LuxS/M16 peptidase-like"/>
    <property type="match status" value="2"/>
</dbReference>
<proteinExistence type="inferred from homology"/>
<dbReference type="RefSeq" id="WP_366921729.1">
    <property type="nucleotide sequence ID" value="NZ_CP121694.1"/>
</dbReference>
<evidence type="ECO:0000256" key="1">
    <source>
        <dbReference type="ARBA" id="ARBA00007261"/>
    </source>
</evidence>
<dbReference type="AlphaFoldDB" id="A0AAU0UNE7"/>
<evidence type="ECO:0000313" key="6">
    <source>
        <dbReference type="Proteomes" id="UP001329915"/>
    </source>
</evidence>
<dbReference type="EMBL" id="CP121694">
    <property type="protein sequence ID" value="WRO22314.1"/>
    <property type="molecule type" value="Genomic_DNA"/>
</dbReference>
<dbReference type="PANTHER" id="PTHR11851:SF49">
    <property type="entry name" value="MITOCHONDRIAL-PROCESSING PEPTIDASE SUBUNIT ALPHA"/>
    <property type="match status" value="1"/>
</dbReference>
<dbReference type="InterPro" id="IPR050361">
    <property type="entry name" value="MPP/UQCRC_Complex"/>
</dbReference>
<dbReference type="Pfam" id="PF00675">
    <property type="entry name" value="Peptidase_M16"/>
    <property type="match status" value="1"/>
</dbReference>
<dbReference type="GO" id="GO:0006508">
    <property type="term" value="P:proteolysis"/>
    <property type="evidence" value="ECO:0007669"/>
    <property type="project" value="InterPro"/>
</dbReference>
<dbReference type="PROSITE" id="PS00143">
    <property type="entry name" value="INSULINASE"/>
    <property type="match status" value="1"/>
</dbReference>
<dbReference type="InterPro" id="IPR007863">
    <property type="entry name" value="Peptidase_M16_C"/>
</dbReference>
<keyword evidence="6" id="KW-1185">Reference proteome</keyword>
<reference evidence="5 6" key="1">
    <citation type="submission" date="2023-04" db="EMBL/GenBank/DDBJ databases">
        <authorList>
            <person name="Hsu D."/>
        </authorList>
    </citation>
    <scope>NUCLEOTIDE SEQUENCE [LARGE SCALE GENOMIC DNA]</scope>
    <source>
        <strain evidence="5 6">MK1</strain>
    </source>
</reference>
<dbReference type="PROSITE" id="PS51257">
    <property type="entry name" value="PROKAR_LIPOPROTEIN"/>
    <property type="match status" value="1"/>
</dbReference>
<evidence type="ECO:0000259" key="4">
    <source>
        <dbReference type="Pfam" id="PF05193"/>
    </source>
</evidence>
<dbReference type="InterPro" id="IPR001431">
    <property type="entry name" value="Pept_M16_Zn_BS"/>
</dbReference>
<gene>
    <name evidence="5" type="ORF">MFMK1_002143</name>
</gene>
<dbReference type="InterPro" id="IPR011765">
    <property type="entry name" value="Pept_M16_N"/>
</dbReference>
<name>A0AAU0UNE7_9FIRM</name>
<comment type="similarity">
    <text evidence="1 2">Belongs to the peptidase M16 family.</text>
</comment>
<evidence type="ECO:0000259" key="3">
    <source>
        <dbReference type="Pfam" id="PF00675"/>
    </source>
</evidence>